<gene>
    <name evidence="2" type="ORF">LZC95_30000</name>
</gene>
<dbReference type="Pfam" id="PF13561">
    <property type="entry name" value="adh_short_C2"/>
    <property type="match status" value="1"/>
</dbReference>
<dbReference type="EMBL" id="CP089982">
    <property type="protein sequence ID" value="WXA90673.1"/>
    <property type="molecule type" value="Genomic_DNA"/>
</dbReference>
<reference evidence="2 3" key="1">
    <citation type="submission" date="2021-12" db="EMBL/GenBank/DDBJ databases">
        <title>Discovery of the Pendulisporaceae a myxobacterial family with distinct sporulation behavior and unique specialized metabolism.</title>
        <authorList>
            <person name="Garcia R."/>
            <person name="Popoff A."/>
            <person name="Bader C.D."/>
            <person name="Loehr J."/>
            <person name="Walesch S."/>
            <person name="Walt C."/>
            <person name="Boldt J."/>
            <person name="Bunk B."/>
            <person name="Haeckl F.J.F.P.J."/>
            <person name="Gunesch A.P."/>
            <person name="Birkelbach J."/>
            <person name="Nuebel U."/>
            <person name="Pietschmann T."/>
            <person name="Bach T."/>
            <person name="Mueller R."/>
        </authorList>
    </citation>
    <scope>NUCLEOTIDE SEQUENCE [LARGE SCALE GENOMIC DNA]</scope>
    <source>
        <strain evidence="2 3">MSr12523</strain>
    </source>
</reference>
<dbReference type="InterPro" id="IPR002347">
    <property type="entry name" value="SDR_fam"/>
</dbReference>
<dbReference type="PRINTS" id="PR00080">
    <property type="entry name" value="SDRFAMILY"/>
</dbReference>
<proteinExistence type="inferred from homology"/>
<dbReference type="CDD" id="cd05233">
    <property type="entry name" value="SDR_c"/>
    <property type="match status" value="1"/>
</dbReference>
<sequence length="246" mass="25334">MSDTKEPTSKVALVTGASSGIGLGIAKALLNRGYGVVATSRHISHATALSASAKLALVDGDVGDVNTASRAVDTALSRFGKLDLLVNNAGIFIGRPFTDYTDDDYARLLSTNLAGFYHMTRAALRHMAPRASGHIVNIGASLASQPIAGIPSALPMLIKGGLEAASRSLAIEYAGRGIRVNTIAPGVIDTPMVPKDKQADFAGLSPANRLGTVDDIADAVLYLDGASFVSGEVLHLDGGAHAGKWS</sequence>
<organism evidence="2 3">
    <name type="scientific">Pendulispora brunnea</name>
    <dbReference type="NCBI Taxonomy" id="2905690"/>
    <lineage>
        <taxon>Bacteria</taxon>
        <taxon>Pseudomonadati</taxon>
        <taxon>Myxococcota</taxon>
        <taxon>Myxococcia</taxon>
        <taxon>Myxococcales</taxon>
        <taxon>Sorangiineae</taxon>
        <taxon>Pendulisporaceae</taxon>
        <taxon>Pendulispora</taxon>
    </lineage>
</organism>
<comment type="similarity">
    <text evidence="1">Belongs to the short-chain dehydrogenases/reductases (SDR) family.</text>
</comment>
<dbReference type="InterPro" id="IPR036291">
    <property type="entry name" value="NAD(P)-bd_dom_sf"/>
</dbReference>
<dbReference type="PRINTS" id="PR00081">
    <property type="entry name" value="GDHRDH"/>
</dbReference>
<dbReference type="Proteomes" id="UP001379533">
    <property type="component" value="Chromosome"/>
</dbReference>
<evidence type="ECO:0000313" key="2">
    <source>
        <dbReference type="EMBL" id="WXA90673.1"/>
    </source>
</evidence>
<protein>
    <submittedName>
        <fullName evidence="2">SDR family oxidoreductase</fullName>
    </submittedName>
</protein>
<keyword evidence="3" id="KW-1185">Reference proteome</keyword>
<dbReference type="SUPFAM" id="SSF51735">
    <property type="entry name" value="NAD(P)-binding Rossmann-fold domains"/>
    <property type="match status" value="1"/>
</dbReference>
<evidence type="ECO:0000313" key="3">
    <source>
        <dbReference type="Proteomes" id="UP001379533"/>
    </source>
</evidence>
<dbReference type="PANTHER" id="PTHR42760">
    <property type="entry name" value="SHORT-CHAIN DEHYDROGENASES/REDUCTASES FAMILY MEMBER"/>
    <property type="match status" value="1"/>
</dbReference>
<dbReference type="Gene3D" id="3.40.50.720">
    <property type="entry name" value="NAD(P)-binding Rossmann-like Domain"/>
    <property type="match status" value="1"/>
</dbReference>
<dbReference type="RefSeq" id="WP_394841291.1">
    <property type="nucleotide sequence ID" value="NZ_CP089982.1"/>
</dbReference>
<accession>A0ABZ2JW07</accession>
<evidence type="ECO:0000256" key="1">
    <source>
        <dbReference type="ARBA" id="ARBA00006484"/>
    </source>
</evidence>
<dbReference type="PANTHER" id="PTHR42760:SF135">
    <property type="entry name" value="BLL7886 PROTEIN"/>
    <property type="match status" value="1"/>
</dbReference>
<name>A0ABZ2JW07_9BACT</name>